<keyword evidence="1" id="KW-0472">Membrane</keyword>
<name>A0A4R6JLI5_9ACTN</name>
<evidence type="ECO:0000313" key="3">
    <source>
        <dbReference type="Proteomes" id="UP000294901"/>
    </source>
</evidence>
<dbReference type="EMBL" id="SNWR01000001">
    <property type="protein sequence ID" value="TDO36562.1"/>
    <property type="molecule type" value="Genomic_DNA"/>
</dbReference>
<dbReference type="AlphaFoldDB" id="A0A4R6JLI5"/>
<accession>A0A4R6JLI5</accession>
<feature type="transmembrane region" description="Helical" evidence="1">
    <location>
        <begin position="185"/>
        <end position="205"/>
    </location>
</feature>
<gene>
    <name evidence="2" type="ORF">C8E87_0139</name>
</gene>
<dbReference type="RefSeq" id="WP_133871297.1">
    <property type="nucleotide sequence ID" value="NZ_BOMD01000102.1"/>
</dbReference>
<organism evidence="2 3">
    <name type="scientific">Paractinoplanes brasiliensis</name>
    <dbReference type="NCBI Taxonomy" id="52695"/>
    <lineage>
        <taxon>Bacteria</taxon>
        <taxon>Bacillati</taxon>
        <taxon>Actinomycetota</taxon>
        <taxon>Actinomycetes</taxon>
        <taxon>Micromonosporales</taxon>
        <taxon>Micromonosporaceae</taxon>
        <taxon>Paractinoplanes</taxon>
    </lineage>
</organism>
<keyword evidence="1" id="KW-0812">Transmembrane</keyword>
<evidence type="ECO:0008006" key="4">
    <source>
        <dbReference type="Google" id="ProtNLM"/>
    </source>
</evidence>
<reference evidence="2 3" key="1">
    <citation type="submission" date="2019-03" db="EMBL/GenBank/DDBJ databases">
        <title>Sequencing the genomes of 1000 actinobacteria strains.</title>
        <authorList>
            <person name="Klenk H.-P."/>
        </authorList>
    </citation>
    <scope>NUCLEOTIDE SEQUENCE [LARGE SCALE GENOMIC DNA]</scope>
    <source>
        <strain evidence="2 3">DSM 43805</strain>
    </source>
</reference>
<feature type="transmembrane region" description="Helical" evidence="1">
    <location>
        <begin position="150"/>
        <end position="179"/>
    </location>
</feature>
<keyword evidence="3" id="KW-1185">Reference proteome</keyword>
<dbReference type="Proteomes" id="UP000294901">
    <property type="component" value="Unassembled WGS sequence"/>
</dbReference>
<proteinExistence type="predicted"/>
<dbReference type="OrthoDB" id="4863243at2"/>
<comment type="caution">
    <text evidence="2">The sequence shown here is derived from an EMBL/GenBank/DDBJ whole genome shotgun (WGS) entry which is preliminary data.</text>
</comment>
<sequence>MSSEAALLAEINAVVERIDRKTTELQNAINSKIGWLPGFLRDKVVSGWNTFCDYLNRVWSNFREVATNMGSPSALWETADGWSDRVGSPVSAEVQTADAGLLNVDDKWDGDAADAYRQTLPLQKTALDKVKATLSDGVSAALSDVAKGIIVFWTGLVVALLTLVGGIIGALASAATIAGLPAGPFIAAGAALVASASIIAGAEVLKSVCAAANSTLRQKLADNSGFHRGHWPPAATDVQ</sequence>
<evidence type="ECO:0000313" key="2">
    <source>
        <dbReference type="EMBL" id="TDO36562.1"/>
    </source>
</evidence>
<protein>
    <recommendedName>
        <fullName evidence="4">Type VII secretion system (Wss) protein ESAT-6</fullName>
    </recommendedName>
</protein>
<keyword evidence="1" id="KW-1133">Transmembrane helix</keyword>
<evidence type="ECO:0000256" key="1">
    <source>
        <dbReference type="SAM" id="Phobius"/>
    </source>
</evidence>